<gene>
    <name evidence="5" type="ORF">O3P69_005863</name>
</gene>
<evidence type="ECO:0008006" key="7">
    <source>
        <dbReference type="Google" id="ProtNLM"/>
    </source>
</evidence>
<dbReference type="Gene3D" id="3.40.50.2000">
    <property type="entry name" value="Glycogen Phosphorylase B"/>
    <property type="match status" value="2"/>
</dbReference>
<evidence type="ECO:0000313" key="5">
    <source>
        <dbReference type="EMBL" id="KAK8394677.1"/>
    </source>
</evidence>
<dbReference type="GO" id="GO:0008194">
    <property type="term" value="F:UDP-glycosyltransferase activity"/>
    <property type="evidence" value="ECO:0007669"/>
    <property type="project" value="InterPro"/>
</dbReference>
<dbReference type="FunFam" id="3.40.50.2000:FF:000050">
    <property type="entry name" value="UDP-glucuronosyltransferase"/>
    <property type="match status" value="1"/>
</dbReference>
<reference evidence="5 6" key="1">
    <citation type="submission" date="2023-03" db="EMBL/GenBank/DDBJ databases">
        <title>High-quality genome of Scylla paramamosain provides insights in environmental adaptation.</title>
        <authorList>
            <person name="Zhang L."/>
        </authorList>
    </citation>
    <scope>NUCLEOTIDE SEQUENCE [LARGE SCALE GENOMIC DNA]</scope>
    <source>
        <strain evidence="5">LZ_2023a</strain>
        <tissue evidence="5">Muscle</tissue>
    </source>
</reference>
<feature type="transmembrane region" description="Helical" evidence="4">
    <location>
        <begin position="483"/>
        <end position="501"/>
    </location>
</feature>
<dbReference type="PANTHER" id="PTHR48043">
    <property type="entry name" value="EG:EG0003.4 PROTEIN-RELATED"/>
    <property type="match status" value="1"/>
</dbReference>
<keyword evidence="4" id="KW-0812">Transmembrane</keyword>
<proteinExistence type="inferred from homology"/>
<dbReference type="PANTHER" id="PTHR48043:SF159">
    <property type="entry name" value="EG:EG0003.4 PROTEIN-RELATED"/>
    <property type="match status" value="1"/>
</dbReference>
<evidence type="ECO:0000256" key="4">
    <source>
        <dbReference type="SAM" id="Phobius"/>
    </source>
</evidence>
<evidence type="ECO:0000313" key="6">
    <source>
        <dbReference type="Proteomes" id="UP001487740"/>
    </source>
</evidence>
<keyword evidence="2" id="KW-0328">Glycosyltransferase</keyword>
<evidence type="ECO:0000256" key="2">
    <source>
        <dbReference type="ARBA" id="ARBA00022676"/>
    </source>
</evidence>
<dbReference type="EMBL" id="JARAKH010000018">
    <property type="protein sequence ID" value="KAK8394677.1"/>
    <property type="molecule type" value="Genomic_DNA"/>
</dbReference>
<accession>A0AAW0U3N3</accession>
<dbReference type="CDD" id="cd03784">
    <property type="entry name" value="GT1_Gtf-like"/>
    <property type="match status" value="1"/>
</dbReference>
<dbReference type="AlphaFoldDB" id="A0AAW0U3N3"/>
<keyword evidence="4" id="KW-1133">Transmembrane helix</keyword>
<evidence type="ECO:0000256" key="3">
    <source>
        <dbReference type="ARBA" id="ARBA00022679"/>
    </source>
</evidence>
<evidence type="ECO:0000256" key="1">
    <source>
        <dbReference type="ARBA" id="ARBA00009995"/>
    </source>
</evidence>
<protein>
    <recommendedName>
        <fullName evidence="7">UDP-glucuronosyltransferase</fullName>
    </recommendedName>
</protein>
<keyword evidence="3" id="KW-0808">Transferase</keyword>
<dbReference type="Pfam" id="PF00201">
    <property type="entry name" value="UDPGT"/>
    <property type="match status" value="1"/>
</dbReference>
<comment type="similarity">
    <text evidence="1">Belongs to the UDP-glycosyltransferase family.</text>
</comment>
<dbReference type="InterPro" id="IPR002213">
    <property type="entry name" value="UDP_glucos_trans"/>
</dbReference>
<dbReference type="Proteomes" id="UP001487740">
    <property type="component" value="Unassembled WGS sequence"/>
</dbReference>
<comment type="caution">
    <text evidence="5">The sequence shown here is derived from an EMBL/GenBank/DDBJ whole genome shotgun (WGS) entry which is preliminary data.</text>
</comment>
<name>A0AAW0U3N3_SCYPA</name>
<sequence length="522" mass="59618">MRLFGKMATVVAGVTAVVMLLEVHEINAARILMAVPIGTRSHENFFMPLAEHLAQRNHTVTYLSGFESTKGRPNIRVVFVPDVHFFKNLPNLFTTNVNTAFAGVYDDMLQVCVKALSYEGVQRLNDEKFDLVILHAGLTECFLSFAHKLKVPFIFVNPNKIAPAFAPLSGSPDFPSLSANYFLDLEIPLTFKGRTINTLYNLLGTLSTEWMILPSQERQCRERQLCPDDMPSLHDLRRKSSLFITNVVRTLENPSLPYTPTVVHAGGIHCRPAKPLPEDLQQWVAAAGKPGFIYFSLGSFVQSSEMPEKYRKVLVEVFRSLEQRVLWKWDEDTIEDLPPNVRLSKWLPQQDILGHPQIRLFITHGGLFSIQEATYHRVPILGMPVSIDQHHNMRIVQQEGWGHVLYWEDLAYDNLRSHILQLLNDASVKEKVEWRASIIHDQPMSPGDWATYWIEYVLRHQGAHHLRSPAVDIPWYQLYNVDVWALLVAMTLTSLILGSWLSYRILLVLARCCCGSRKTKKD</sequence>
<keyword evidence="6" id="KW-1185">Reference proteome</keyword>
<dbReference type="SUPFAM" id="SSF53756">
    <property type="entry name" value="UDP-Glycosyltransferase/glycogen phosphorylase"/>
    <property type="match status" value="1"/>
</dbReference>
<dbReference type="InterPro" id="IPR050271">
    <property type="entry name" value="UDP-glycosyltransferase"/>
</dbReference>
<keyword evidence="4" id="KW-0472">Membrane</keyword>
<organism evidence="5 6">
    <name type="scientific">Scylla paramamosain</name>
    <name type="common">Mud crab</name>
    <dbReference type="NCBI Taxonomy" id="85552"/>
    <lineage>
        <taxon>Eukaryota</taxon>
        <taxon>Metazoa</taxon>
        <taxon>Ecdysozoa</taxon>
        <taxon>Arthropoda</taxon>
        <taxon>Crustacea</taxon>
        <taxon>Multicrustacea</taxon>
        <taxon>Malacostraca</taxon>
        <taxon>Eumalacostraca</taxon>
        <taxon>Eucarida</taxon>
        <taxon>Decapoda</taxon>
        <taxon>Pleocyemata</taxon>
        <taxon>Brachyura</taxon>
        <taxon>Eubrachyura</taxon>
        <taxon>Portunoidea</taxon>
        <taxon>Portunidae</taxon>
        <taxon>Portuninae</taxon>
        <taxon>Scylla</taxon>
    </lineage>
</organism>